<reference evidence="2 3" key="1">
    <citation type="submission" date="2018-06" db="EMBL/GenBank/DDBJ databases">
        <title>Genomic Encyclopedia of Type Strains, Phase IV (KMG-IV): sequencing the most valuable type-strain genomes for metagenomic binning, comparative biology and taxonomic classification.</title>
        <authorList>
            <person name="Goeker M."/>
        </authorList>
    </citation>
    <scope>NUCLEOTIDE SEQUENCE [LARGE SCALE GENOMIC DNA]</scope>
    <source>
        <strain evidence="2 3">DSM 25619</strain>
    </source>
</reference>
<accession>A0A366DY45</accession>
<dbReference type="PANTHER" id="PTHR37953:SF1">
    <property type="entry name" value="UPF0127 PROTEIN MJ1496"/>
    <property type="match status" value="1"/>
</dbReference>
<evidence type="ECO:0000313" key="3">
    <source>
        <dbReference type="Proteomes" id="UP000252893"/>
    </source>
</evidence>
<comment type="caution">
    <text evidence="2">The sequence shown here is derived from an EMBL/GenBank/DDBJ whole genome shotgun (WGS) entry which is preliminary data.</text>
</comment>
<dbReference type="AlphaFoldDB" id="A0A366DY45"/>
<sequence length="160" mass="17410">MKQWFAFVVFIAALITGSVSVSAQEAPMQLAVDAQGLKIQTAAGENNFALEIADTDQSRSTGLMYRTDFPADRAMIFVFGEERPVMMWMANTPLPLDMLFVRKDGTIAHIAENTKPFSKDIVSSGAPVAFVIEVNAGIAEKEGIKAGDKVQHRIICGQCK</sequence>
<organism evidence="2 3">
    <name type="scientific">Pseudochrobactrum asaccharolyticum</name>
    <dbReference type="NCBI Taxonomy" id="354351"/>
    <lineage>
        <taxon>Bacteria</taxon>
        <taxon>Pseudomonadati</taxon>
        <taxon>Pseudomonadota</taxon>
        <taxon>Alphaproteobacteria</taxon>
        <taxon>Hyphomicrobiales</taxon>
        <taxon>Brucellaceae</taxon>
        <taxon>Pseudochrobactrum</taxon>
    </lineage>
</organism>
<feature type="chain" id="PRO_5016794550" description="DUF192 domain-containing protein" evidence="1">
    <location>
        <begin position="24"/>
        <end position="160"/>
    </location>
</feature>
<keyword evidence="1" id="KW-0732">Signal</keyword>
<evidence type="ECO:0000313" key="2">
    <source>
        <dbReference type="EMBL" id="RBO95030.1"/>
    </source>
</evidence>
<dbReference type="EMBL" id="QNRH01000004">
    <property type="protein sequence ID" value="RBO95030.1"/>
    <property type="molecule type" value="Genomic_DNA"/>
</dbReference>
<gene>
    <name evidence="2" type="ORF">DFR47_104395</name>
</gene>
<protein>
    <recommendedName>
        <fullName evidence="4">DUF192 domain-containing protein</fullName>
    </recommendedName>
</protein>
<dbReference type="Proteomes" id="UP000252893">
    <property type="component" value="Unassembled WGS sequence"/>
</dbReference>
<dbReference type="RefSeq" id="WP_113944872.1">
    <property type="nucleotide sequence ID" value="NZ_JBHEEG010000001.1"/>
</dbReference>
<dbReference type="Pfam" id="PF02643">
    <property type="entry name" value="DUF192"/>
    <property type="match status" value="1"/>
</dbReference>
<dbReference type="Gene3D" id="2.60.120.1140">
    <property type="entry name" value="Protein of unknown function DUF192"/>
    <property type="match status" value="1"/>
</dbReference>
<dbReference type="InterPro" id="IPR003795">
    <property type="entry name" value="DUF192"/>
</dbReference>
<evidence type="ECO:0000256" key="1">
    <source>
        <dbReference type="SAM" id="SignalP"/>
    </source>
</evidence>
<feature type="signal peptide" evidence="1">
    <location>
        <begin position="1"/>
        <end position="23"/>
    </location>
</feature>
<evidence type="ECO:0008006" key="4">
    <source>
        <dbReference type="Google" id="ProtNLM"/>
    </source>
</evidence>
<name>A0A366DY45_9HYPH</name>
<dbReference type="PANTHER" id="PTHR37953">
    <property type="entry name" value="UPF0127 PROTEIN MJ1496"/>
    <property type="match status" value="1"/>
</dbReference>
<dbReference type="OrthoDB" id="9808290at2"/>
<keyword evidence="3" id="KW-1185">Reference proteome</keyword>
<proteinExistence type="predicted"/>
<dbReference type="InterPro" id="IPR038695">
    <property type="entry name" value="Saro_0823-like_sf"/>
</dbReference>